<sequence length="381" mass="42010">MSGSSDKSVVYAAGEGREWLRGELEDKPNEWVREFAGMVNDPDTLDLLNYYCSLWEDDPSAGNFLDTTLAERILSSAATRSMDTAFREGRTSQLKGFVGMTGQRKESAGDWMSAVVDRLEHEGAIGLVLGPPGAGKTAMTLDVARTWAARTGGALIGNTSWEGFDRVVHSDQELLEAMAEIEGAVLAVIDETAQELSGFGSGNKAAETFSDSLTFVRKKEAKHGPYAKRGSVLMVNHTRTKTAKPFRDLCSFAVEKPHRSKPNFARILESEGGQDRFEEGLETDKLTDTRETYAEHEASEFEIVGDRDDDDEVGDTDGRGLSEREQAVQTALRAVQPWDDEDGVRYKDAAEIVGYSKGWVTNRVSDWRDGDYPDLVTEQPE</sequence>
<proteinExistence type="predicted"/>
<protein>
    <recommendedName>
        <fullName evidence="4">AAA+ ATPase domain-containing protein</fullName>
    </recommendedName>
</protein>
<organism evidence="2 3">
    <name type="scientific">Salarchaeum japonicum</name>
    <dbReference type="NCBI Taxonomy" id="555573"/>
    <lineage>
        <taxon>Archaea</taxon>
        <taxon>Methanobacteriati</taxon>
        <taxon>Methanobacteriota</taxon>
        <taxon>Stenosarchaea group</taxon>
        <taxon>Halobacteria</taxon>
        <taxon>Halobacteriales</taxon>
        <taxon>Halobacteriaceae</taxon>
    </lineage>
</organism>
<dbReference type="AlphaFoldDB" id="A0AAV3T130"/>
<evidence type="ECO:0008006" key="4">
    <source>
        <dbReference type="Google" id="ProtNLM"/>
    </source>
</evidence>
<dbReference type="RefSeq" id="WP_227260944.1">
    <property type="nucleotide sequence ID" value="NZ_BAAADU010000002.1"/>
</dbReference>
<dbReference type="EMBL" id="BAAADU010000002">
    <property type="protein sequence ID" value="GAA0651885.1"/>
    <property type="molecule type" value="Genomic_DNA"/>
</dbReference>
<evidence type="ECO:0000256" key="1">
    <source>
        <dbReference type="SAM" id="MobiDB-lite"/>
    </source>
</evidence>
<gene>
    <name evidence="2" type="ORF">GCM10009019_13670</name>
</gene>
<dbReference type="InterPro" id="IPR027417">
    <property type="entry name" value="P-loop_NTPase"/>
</dbReference>
<evidence type="ECO:0000313" key="2">
    <source>
        <dbReference type="EMBL" id="GAA0651885.1"/>
    </source>
</evidence>
<evidence type="ECO:0000313" key="3">
    <source>
        <dbReference type="Proteomes" id="UP001500194"/>
    </source>
</evidence>
<name>A0AAV3T130_9EURY</name>
<comment type="caution">
    <text evidence="2">The sequence shown here is derived from an EMBL/GenBank/DDBJ whole genome shotgun (WGS) entry which is preliminary data.</text>
</comment>
<dbReference type="Proteomes" id="UP001500194">
    <property type="component" value="Unassembled WGS sequence"/>
</dbReference>
<reference evidence="2 3" key="1">
    <citation type="journal article" date="2019" name="Int. J. Syst. Evol. Microbiol.">
        <title>The Global Catalogue of Microorganisms (GCM) 10K type strain sequencing project: providing services to taxonomists for standard genome sequencing and annotation.</title>
        <authorList>
            <consortium name="The Broad Institute Genomics Platform"/>
            <consortium name="The Broad Institute Genome Sequencing Center for Infectious Disease"/>
            <person name="Wu L."/>
            <person name="Ma J."/>
        </authorList>
    </citation>
    <scope>NUCLEOTIDE SEQUENCE [LARGE SCALE GENOMIC DNA]</scope>
    <source>
        <strain evidence="2 3">JCM 16327</strain>
    </source>
</reference>
<dbReference type="GeneID" id="68573959"/>
<keyword evidence="3" id="KW-1185">Reference proteome</keyword>
<feature type="region of interest" description="Disordered" evidence="1">
    <location>
        <begin position="305"/>
        <end position="324"/>
    </location>
</feature>
<accession>A0AAV3T130</accession>
<dbReference type="SUPFAM" id="SSF52540">
    <property type="entry name" value="P-loop containing nucleoside triphosphate hydrolases"/>
    <property type="match status" value="1"/>
</dbReference>